<name>A0ABV4BKZ0_9GAMM</name>
<evidence type="ECO:0000256" key="2">
    <source>
        <dbReference type="ARBA" id="ARBA00015978"/>
    </source>
</evidence>
<evidence type="ECO:0000256" key="8">
    <source>
        <dbReference type="ARBA" id="ARBA00023004"/>
    </source>
</evidence>
<reference evidence="11 12" key="1">
    <citation type="submission" date="2024-05" db="EMBL/GenBank/DDBJ databases">
        <title>Genome Sequence and Characterization of the New Strain Purple Sulfur Bacterium of Genus Thioalkalicoccus.</title>
        <authorList>
            <person name="Bryantseva I.A."/>
            <person name="Kyndt J.A."/>
            <person name="Imhoff J.F."/>
        </authorList>
    </citation>
    <scope>NUCLEOTIDE SEQUENCE [LARGE SCALE GENOMIC DNA]</scope>
    <source>
        <strain evidence="11 12">Um2</strain>
    </source>
</reference>
<dbReference type="CDD" id="cd09224">
    <property type="entry name" value="CytoC_RC"/>
    <property type="match status" value="1"/>
</dbReference>
<evidence type="ECO:0000256" key="10">
    <source>
        <dbReference type="SAM" id="SignalP"/>
    </source>
</evidence>
<evidence type="ECO:0000256" key="6">
    <source>
        <dbReference type="ARBA" id="ARBA00022723"/>
    </source>
</evidence>
<evidence type="ECO:0000313" key="11">
    <source>
        <dbReference type="EMBL" id="MEY6433978.1"/>
    </source>
</evidence>
<gene>
    <name evidence="11" type="primary">pufC</name>
    <name evidence="11" type="ORF">ABC977_16355</name>
</gene>
<dbReference type="Gene3D" id="1.10.468.10">
    <property type="entry name" value="Photosynthetic Reaction Center, subunit C, domain 2"/>
    <property type="match status" value="2"/>
</dbReference>
<keyword evidence="9" id="KW-0674">Reaction center</keyword>
<keyword evidence="4 9" id="KW-0602">Photosynthesis</keyword>
<dbReference type="PROSITE" id="PS51257">
    <property type="entry name" value="PROKAR_LIPOPROTEIN"/>
    <property type="match status" value="1"/>
</dbReference>
<dbReference type="Pfam" id="PF02276">
    <property type="entry name" value="CytoC_RC"/>
    <property type="match status" value="1"/>
</dbReference>
<keyword evidence="3 9" id="KW-0813">Transport</keyword>
<dbReference type="InterPro" id="IPR036280">
    <property type="entry name" value="Multihaem_cyt_sf"/>
</dbReference>
<evidence type="ECO:0000256" key="9">
    <source>
        <dbReference type="PIRNR" id="PIRNR000017"/>
    </source>
</evidence>
<keyword evidence="5 9" id="KW-0349">Heme</keyword>
<protein>
    <recommendedName>
        <fullName evidence="2 9">Photosynthetic reaction center cytochrome c subunit</fullName>
    </recommendedName>
</protein>
<keyword evidence="7 9" id="KW-0249">Electron transport</keyword>
<comment type="function">
    <text evidence="1 9">The reaction center of purple bacteria contains a tightly bound cytochrome molecule which re-reduces the photo oxidized primary electron donor.</text>
</comment>
<dbReference type="RefSeq" id="WP_369668362.1">
    <property type="nucleotide sequence ID" value="NZ_JBDKXB010000035.1"/>
</dbReference>
<sequence length="368" mass="40864">MKAGNKKLLTLVAAVGATTLVAGCEYTENLPFEWPFFHESHELGAPGLGMQWVINPKHWRELEARNVVPQPHPPASPDGPRASEIYQNVPVLGHLSIGEFNRLMVAMTDWVSPQEGCTYCHQPDDMAAEAPYTKLVSRAMLEMTIHANESWQAHVGETGVTCYTCHRGNPIPEWVWSKPVPNTIPSMMTPLGQNMPSWHTTYSALPYDPMSLFLEGDQNIRVTGSDALPVGQRRVKTKKAEETFALMFHISRSLGVGCVYCHDARAFERWDFSRPTRVTAWHAIKHVREMNNEYINPLLPLLPDQARGPMGDALKIGCHTCHQEAYKPLLGVSMLADYPELASSGPKADAEEAVEVAVADEAEAEAEE</sequence>
<evidence type="ECO:0000256" key="1">
    <source>
        <dbReference type="ARBA" id="ARBA00003196"/>
    </source>
</evidence>
<dbReference type="PIRSF" id="PIRSF000017">
    <property type="entry name" value="RC_cytochrome"/>
    <property type="match status" value="1"/>
</dbReference>
<dbReference type="NCBIfam" id="NF040706">
    <property type="entry name" value="photo_cyt_PufC"/>
    <property type="match status" value="1"/>
</dbReference>
<keyword evidence="6 9" id="KW-0479">Metal-binding</keyword>
<dbReference type="EMBL" id="JBDKXB010000035">
    <property type="protein sequence ID" value="MEY6433978.1"/>
    <property type="molecule type" value="Genomic_DNA"/>
</dbReference>
<comment type="PTM">
    <text evidence="9">Binds 4 heme groups per subunit.</text>
</comment>
<evidence type="ECO:0000256" key="4">
    <source>
        <dbReference type="ARBA" id="ARBA00022531"/>
    </source>
</evidence>
<dbReference type="SUPFAM" id="SSF48695">
    <property type="entry name" value="Multiheme cytochromes"/>
    <property type="match status" value="1"/>
</dbReference>
<evidence type="ECO:0000256" key="5">
    <source>
        <dbReference type="ARBA" id="ARBA00022617"/>
    </source>
</evidence>
<keyword evidence="10" id="KW-0732">Signal</keyword>
<proteinExistence type="predicted"/>
<dbReference type="Proteomes" id="UP001564408">
    <property type="component" value="Unassembled WGS sequence"/>
</dbReference>
<comment type="caution">
    <text evidence="11">The sequence shown here is derived from an EMBL/GenBank/DDBJ whole genome shotgun (WGS) entry which is preliminary data.</text>
</comment>
<organism evidence="11 12">
    <name type="scientific">Thioalkalicoccus limnaeus</name>
    <dbReference type="NCBI Taxonomy" id="120681"/>
    <lineage>
        <taxon>Bacteria</taxon>
        <taxon>Pseudomonadati</taxon>
        <taxon>Pseudomonadota</taxon>
        <taxon>Gammaproteobacteria</taxon>
        <taxon>Chromatiales</taxon>
        <taxon>Chromatiaceae</taxon>
        <taxon>Thioalkalicoccus</taxon>
    </lineage>
</organism>
<feature type="chain" id="PRO_5045100446" description="Photosynthetic reaction center cytochrome c subunit" evidence="10">
    <location>
        <begin position="23"/>
        <end position="368"/>
    </location>
</feature>
<feature type="signal peptide" evidence="10">
    <location>
        <begin position="1"/>
        <end position="22"/>
    </location>
</feature>
<dbReference type="InterPro" id="IPR023119">
    <property type="entry name" value="Multihaem_cyt_PRC_cyt_su-like"/>
</dbReference>
<dbReference type="InterPro" id="IPR003158">
    <property type="entry name" value="Photosyn_RC_cyt_c-su"/>
</dbReference>
<keyword evidence="8 9" id="KW-0408">Iron</keyword>
<keyword evidence="12" id="KW-1185">Reference proteome</keyword>
<evidence type="ECO:0000256" key="3">
    <source>
        <dbReference type="ARBA" id="ARBA00022448"/>
    </source>
</evidence>
<evidence type="ECO:0000313" key="12">
    <source>
        <dbReference type="Proteomes" id="UP001564408"/>
    </source>
</evidence>
<evidence type="ECO:0000256" key="7">
    <source>
        <dbReference type="ARBA" id="ARBA00022982"/>
    </source>
</evidence>
<accession>A0ABV4BKZ0</accession>